<keyword evidence="3" id="KW-1185">Reference proteome</keyword>
<dbReference type="PANTHER" id="PTHR43031">
    <property type="entry name" value="FAD-DEPENDENT OXIDOREDUCTASE"/>
    <property type="match status" value="1"/>
</dbReference>
<sequence length="114" mass="12834">MRVMNTHMIAEPLIEQTCHLTIDDFYTLLDEHEVLVVDVRNYDEQPVIDGFADRRLPLDQLASYLDELDADAIVFVCQDGTRSAEAIALAKSHGMVIPVFSLEGGITAWLRSKE</sequence>
<dbReference type="Pfam" id="PF00581">
    <property type="entry name" value="Rhodanese"/>
    <property type="match status" value="1"/>
</dbReference>
<reference evidence="2 3" key="1">
    <citation type="submission" date="2019-11" db="EMBL/GenBank/DDBJ databases">
        <authorList>
            <person name="Im W.T."/>
        </authorList>
    </citation>
    <scope>NUCLEOTIDE SEQUENCE [LARGE SCALE GENOMIC DNA]</scope>
    <source>
        <strain evidence="2 3">SB-02</strain>
    </source>
</reference>
<accession>A0A6I6H3X0</accession>
<evidence type="ECO:0000313" key="2">
    <source>
        <dbReference type="EMBL" id="QGW29151.1"/>
    </source>
</evidence>
<evidence type="ECO:0000259" key="1">
    <source>
        <dbReference type="PROSITE" id="PS50206"/>
    </source>
</evidence>
<feature type="domain" description="Rhodanese" evidence="1">
    <location>
        <begin position="30"/>
        <end position="114"/>
    </location>
</feature>
<protein>
    <recommendedName>
        <fullName evidence="1">Rhodanese domain-containing protein</fullName>
    </recommendedName>
</protein>
<evidence type="ECO:0000313" key="3">
    <source>
        <dbReference type="Proteomes" id="UP000426027"/>
    </source>
</evidence>
<dbReference type="AlphaFoldDB" id="A0A6I6H3X0"/>
<dbReference type="InterPro" id="IPR050229">
    <property type="entry name" value="GlpE_sulfurtransferase"/>
</dbReference>
<dbReference type="EMBL" id="CP046566">
    <property type="protein sequence ID" value="QGW29151.1"/>
    <property type="molecule type" value="Genomic_DNA"/>
</dbReference>
<dbReference type="Gene3D" id="3.40.250.10">
    <property type="entry name" value="Rhodanese-like domain"/>
    <property type="match status" value="1"/>
</dbReference>
<dbReference type="PROSITE" id="PS50206">
    <property type="entry name" value="RHODANESE_3"/>
    <property type="match status" value="1"/>
</dbReference>
<dbReference type="SUPFAM" id="SSF52821">
    <property type="entry name" value="Rhodanese/Cell cycle control phosphatase"/>
    <property type="match status" value="1"/>
</dbReference>
<dbReference type="CDD" id="cd00158">
    <property type="entry name" value="RHOD"/>
    <property type="match status" value="1"/>
</dbReference>
<proteinExistence type="predicted"/>
<gene>
    <name evidence="2" type="ORF">GLV81_14485</name>
</gene>
<name>A0A6I6H3X0_9BACT</name>
<dbReference type="Proteomes" id="UP000426027">
    <property type="component" value="Chromosome"/>
</dbReference>
<dbReference type="InterPro" id="IPR036873">
    <property type="entry name" value="Rhodanese-like_dom_sf"/>
</dbReference>
<organism evidence="2 3">
    <name type="scientific">Phnomibacter ginsenosidimutans</name>
    <dbReference type="NCBI Taxonomy" id="2676868"/>
    <lineage>
        <taxon>Bacteria</taxon>
        <taxon>Pseudomonadati</taxon>
        <taxon>Bacteroidota</taxon>
        <taxon>Chitinophagia</taxon>
        <taxon>Chitinophagales</taxon>
        <taxon>Chitinophagaceae</taxon>
        <taxon>Phnomibacter</taxon>
    </lineage>
</organism>
<dbReference type="InterPro" id="IPR001763">
    <property type="entry name" value="Rhodanese-like_dom"/>
</dbReference>
<dbReference type="PANTHER" id="PTHR43031:SF1">
    <property type="entry name" value="PYRIDINE NUCLEOTIDE-DISULPHIDE OXIDOREDUCTASE"/>
    <property type="match status" value="1"/>
</dbReference>
<dbReference type="KEGG" id="fls:GLV81_14485"/>